<evidence type="ECO:0000313" key="3">
    <source>
        <dbReference type="Proteomes" id="UP000029629"/>
    </source>
</evidence>
<name>A0A096BF73_9BURK</name>
<feature type="signal peptide" evidence="1">
    <location>
        <begin position="1"/>
        <end position="28"/>
    </location>
</feature>
<protein>
    <recommendedName>
        <fullName evidence="4">Lysozyme inhibitor LprI N-terminal domain-containing protein</fullName>
    </recommendedName>
</protein>
<keyword evidence="1" id="KW-0732">Signal</keyword>
<dbReference type="EMBL" id="JRNI01000010">
    <property type="protein sequence ID" value="KGF31784.1"/>
    <property type="molecule type" value="Genomic_DNA"/>
</dbReference>
<evidence type="ECO:0008006" key="4">
    <source>
        <dbReference type="Google" id="ProtNLM"/>
    </source>
</evidence>
<dbReference type="GeneID" id="93428114"/>
<dbReference type="RefSeq" id="WP_018026102.1">
    <property type="nucleotide sequence ID" value="NZ_JRNI01000010.1"/>
</dbReference>
<sequence>MNKTFKIKALKALILSCLSLSWNSSVLAEVSEDSYSDQDRHKAIIMCMTVQYVQLYQEHPAEEDAMTTCNARYQRLMQEIPYAHYKQWLLDTPYSPYPSPETSALLDQYHRIMLGLDEATLLIN</sequence>
<feature type="chain" id="PRO_5001916115" description="Lysozyme inhibitor LprI N-terminal domain-containing protein" evidence="1">
    <location>
        <begin position="29"/>
        <end position="124"/>
    </location>
</feature>
<gene>
    <name evidence="2" type="ORF">HMPREF2130_01885</name>
</gene>
<dbReference type="AlphaFoldDB" id="A0A096BF73"/>
<reference evidence="2 3" key="1">
    <citation type="submission" date="2014-07" db="EMBL/GenBank/DDBJ databases">
        <authorList>
            <person name="McCorrison J."/>
            <person name="Sanka R."/>
            <person name="Torralba M."/>
            <person name="Gillis M."/>
            <person name="Haft D.H."/>
            <person name="Methe B."/>
            <person name="Sutton G."/>
            <person name="Nelson K.E."/>
        </authorList>
    </citation>
    <scope>NUCLEOTIDE SEQUENCE [LARGE SCALE GENOMIC DNA]</scope>
    <source>
        <strain evidence="2 3">DNF00040</strain>
    </source>
</reference>
<dbReference type="Proteomes" id="UP000029629">
    <property type="component" value="Unassembled WGS sequence"/>
</dbReference>
<evidence type="ECO:0000313" key="2">
    <source>
        <dbReference type="EMBL" id="KGF31784.1"/>
    </source>
</evidence>
<comment type="caution">
    <text evidence="2">The sequence shown here is derived from an EMBL/GenBank/DDBJ whole genome shotgun (WGS) entry which is preliminary data.</text>
</comment>
<evidence type="ECO:0000256" key="1">
    <source>
        <dbReference type="SAM" id="SignalP"/>
    </source>
</evidence>
<organism evidence="2 3">
    <name type="scientific">Oligella urethralis DNF00040</name>
    <dbReference type="NCBI Taxonomy" id="1401065"/>
    <lineage>
        <taxon>Bacteria</taxon>
        <taxon>Pseudomonadati</taxon>
        <taxon>Pseudomonadota</taxon>
        <taxon>Betaproteobacteria</taxon>
        <taxon>Burkholderiales</taxon>
        <taxon>Alcaligenaceae</taxon>
        <taxon>Oligella</taxon>
    </lineage>
</organism>
<dbReference type="eggNOG" id="ENOG5030WIB">
    <property type="taxonomic scope" value="Bacteria"/>
</dbReference>
<keyword evidence="3" id="KW-1185">Reference proteome</keyword>
<accession>A0A096BF73</accession>
<proteinExistence type="predicted"/>